<sequence>MKTFLKLIFLIFTCVLAEPPKGYHLLPDIHLNTNFSECIDKATEKIFTLQGLRDTNQIIYVLPVYLYDANKPIYLGLNVRSTNDGNGDVYKEYLYLREIYLEFRTQENFRPSSFINYNLNVDYSTDLPEFNLRSLTFEGIIKKLKTEPRETVIRLALVFVESLRFWPVKQAVQNSLNSYNTQIINFRTFNNMIRSWETESARVVESFGKGIYDILYNISVYHIRHLARCFTDLPRINCKKNNNKKYKRNINNPFNPTCMSNPNPSYPNVLINMRLYEQDDAYNGIKTEYECWLKCFYNNICVASMYSNQQRICYIYSKKLKYHVFEGYAVYMKQNYQIEDFSEYKSYSCCGYFDFRCCCTKADGTVLVNNIRSCTRSAGCVYGWKC</sequence>
<organism evidence="2 3">
    <name type="scientific">Brachionus calyciflorus</name>
    <dbReference type="NCBI Taxonomy" id="104777"/>
    <lineage>
        <taxon>Eukaryota</taxon>
        <taxon>Metazoa</taxon>
        <taxon>Spiralia</taxon>
        <taxon>Gnathifera</taxon>
        <taxon>Rotifera</taxon>
        <taxon>Eurotatoria</taxon>
        <taxon>Monogononta</taxon>
        <taxon>Pseudotrocha</taxon>
        <taxon>Ploima</taxon>
        <taxon>Brachionidae</taxon>
        <taxon>Brachionus</taxon>
    </lineage>
</organism>
<accession>A0A813X6W4</accession>
<dbReference type="SUPFAM" id="SSF56371">
    <property type="entry name" value="Ribosome inactivating proteins (RIP)"/>
    <property type="match status" value="1"/>
</dbReference>
<evidence type="ECO:0000313" key="2">
    <source>
        <dbReference type="EMBL" id="CAF0868670.1"/>
    </source>
</evidence>
<keyword evidence="3" id="KW-1185">Reference proteome</keyword>
<name>A0A813X6W4_9BILA</name>
<proteinExistence type="predicted"/>
<dbReference type="AlphaFoldDB" id="A0A813X6W4"/>
<evidence type="ECO:0008006" key="4">
    <source>
        <dbReference type="Google" id="ProtNLM"/>
    </source>
</evidence>
<gene>
    <name evidence="2" type="ORF">OXX778_LOCUS9818</name>
</gene>
<keyword evidence="1" id="KW-0732">Signal</keyword>
<dbReference type="Proteomes" id="UP000663879">
    <property type="component" value="Unassembled WGS sequence"/>
</dbReference>
<dbReference type="EMBL" id="CAJNOC010001483">
    <property type="protein sequence ID" value="CAF0868670.1"/>
    <property type="molecule type" value="Genomic_DNA"/>
</dbReference>
<feature type="signal peptide" evidence="1">
    <location>
        <begin position="1"/>
        <end position="17"/>
    </location>
</feature>
<evidence type="ECO:0000256" key="1">
    <source>
        <dbReference type="SAM" id="SignalP"/>
    </source>
</evidence>
<comment type="caution">
    <text evidence="2">The sequence shown here is derived from an EMBL/GenBank/DDBJ whole genome shotgun (WGS) entry which is preliminary data.</text>
</comment>
<dbReference type="InterPro" id="IPR036041">
    <property type="entry name" value="Ribosome-inact_prot_sf"/>
</dbReference>
<dbReference type="GO" id="GO:0017148">
    <property type="term" value="P:negative regulation of translation"/>
    <property type="evidence" value="ECO:0007669"/>
    <property type="project" value="InterPro"/>
</dbReference>
<protein>
    <recommendedName>
        <fullName evidence="4">Apple domain-containing protein</fullName>
    </recommendedName>
</protein>
<dbReference type="GO" id="GO:0030598">
    <property type="term" value="F:rRNA N-glycosylase activity"/>
    <property type="evidence" value="ECO:0007669"/>
    <property type="project" value="InterPro"/>
</dbReference>
<feature type="chain" id="PRO_5032695954" description="Apple domain-containing protein" evidence="1">
    <location>
        <begin position="18"/>
        <end position="386"/>
    </location>
</feature>
<reference evidence="2" key="1">
    <citation type="submission" date="2021-02" db="EMBL/GenBank/DDBJ databases">
        <authorList>
            <person name="Nowell W R."/>
        </authorList>
    </citation>
    <scope>NUCLEOTIDE SEQUENCE</scope>
    <source>
        <strain evidence="2">Ploen Becks lab</strain>
    </source>
</reference>
<evidence type="ECO:0000313" key="3">
    <source>
        <dbReference type="Proteomes" id="UP000663879"/>
    </source>
</evidence>